<evidence type="ECO:0000313" key="1">
    <source>
        <dbReference type="EMBL" id="MQL97294.1"/>
    </source>
</evidence>
<dbReference type="AlphaFoldDB" id="A0A843VWJ1"/>
<gene>
    <name evidence="1" type="ORF">Taro_029981</name>
</gene>
<organism evidence="1 2">
    <name type="scientific">Colocasia esculenta</name>
    <name type="common">Wild taro</name>
    <name type="synonym">Arum esculentum</name>
    <dbReference type="NCBI Taxonomy" id="4460"/>
    <lineage>
        <taxon>Eukaryota</taxon>
        <taxon>Viridiplantae</taxon>
        <taxon>Streptophyta</taxon>
        <taxon>Embryophyta</taxon>
        <taxon>Tracheophyta</taxon>
        <taxon>Spermatophyta</taxon>
        <taxon>Magnoliopsida</taxon>
        <taxon>Liliopsida</taxon>
        <taxon>Araceae</taxon>
        <taxon>Aroideae</taxon>
        <taxon>Colocasieae</taxon>
        <taxon>Colocasia</taxon>
    </lineage>
</organism>
<dbReference type="Proteomes" id="UP000652761">
    <property type="component" value="Unassembled WGS sequence"/>
</dbReference>
<evidence type="ECO:0000313" key="2">
    <source>
        <dbReference type="Proteomes" id="UP000652761"/>
    </source>
</evidence>
<name>A0A843VWJ1_COLES</name>
<comment type="caution">
    <text evidence="1">The sequence shown here is derived from an EMBL/GenBank/DDBJ whole genome shotgun (WGS) entry which is preliminary data.</text>
</comment>
<keyword evidence="2" id="KW-1185">Reference proteome</keyword>
<accession>A0A843VWJ1</accession>
<proteinExistence type="predicted"/>
<protein>
    <submittedName>
        <fullName evidence="1">Uncharacterized protein</fullName>
    </submittedName>
</protein>
<reference evidence="1" key="1">
    <citation type="submission" date="2017-07" db="EMBL/GenBank/DDBJ databases">
        <title>Taro Niue Genome Assembly and Annotation.</title>
        <authorList>
            <person name="Atibalentja N."/>
            <person name="Keating K."/>
            <person name="Fields C.J."/>
        </authorList>
    </citation>
    <scope>NUCLEOTIDE SEQUENCE</scope>
    <source>
        <strain evidence="1">Niue_2</strain>
        <tissue evidence="1">Leaf</tissue>
    </source>
</reference>
<dbReference type="EMBL" id="NMUH01002028">
    <property type="protein sequence ID" value="MQL97294.1"/>
    <property type="molecule type" value="Genomic_DNA"/>
</dbReference>
<sequence>MGLRLLSKRPGVHDLSGAGLHLPSRLLVPVHRTAMDHSSASGDRHLPYISVRPDPLRPNKEKVFTLLAPFVGTNERPCALLEHLIFMRPAHPYSHRGGCVEIFFSPTLKDSENKGLQSVTPVIGLHQASQRHVSEQLR</sequence>